<name>A0A8C5DYF4_GOUWI</name>
<sequence length="115" mass="13297">MDFNGTWEVYQEDNIEEFLTVIGAPEMIIKMRKDVKPVFVIEQNGQDFTMKIKNPLFSKSFSFTLGQETEMAVPDGRKMKGVVQKQDGKLIFQTEKFTSVREIQGDEMTEVSDEF</sequence>
<dbReference type="InterPro" id="IPR000463">
    <property type="entry name" value="Fatty_acid-bd"/>
</dbReference>
<accession>A0A8C5DYF4</accession>
<reference evidence="2" key="3">
    <citation type="submission" date="2025-09" db="UniProtKB">
        <authorList>
            <consortium name="Ensembl"/>
        </authorList>
    </citation>
    <scope>IDENTIFICATION</scope>
</reference>
<dbReference type="PRINTS" id="PR00178">
    <property type="entry name" value="FATTYACIDBP"/>
</dbReference>
<dbReference type="SUPFAM" id="SSF50814">
    <property type="entry name" value="Lipocalins"/>
    <property type="match status" value="1"/>
</dbReference>
<dbReference type="GO" id="GO:0008289">
    <property type="term" value="F:lipid binding"/>
    <property type="evidence" value="ECO:0007669"/>
    <property type="project" value="InterPro"/>
</dbReference>
<dbReference type="PANTHER" id="PTHR11955">
    <property type="entry name" value="FATTY ACID BINDING PROTEIN"/>
    <property type="match status" value="1"/>
</dbReference>
<evidence type="ECO:0000313" key="3">
    <source>
        <dbReference type="Proteomes" id="UP000694680"/>
    </source>
</evidence>
<dbReference type="InterPro" id="IPR031259">
    <property type="entry name" value="ILBP"/>
</dbReference>
<dbReference type="Proteomes" id="UP000694680">
    <property type="component" value="Chromosome 11"/>
</dbReference>
<dbReference type="InterPro" id="IPR012674">
    <property type="entry name" value="Calycin"/>
</dbReference>
<dbReference type="AlphaFoldDB" id="A0A8C5DYF4"/>
<dbReference type="Pfam" id="PF14651">
    <property type="entry name" value="Lipocalin_7"/>
    <property type="match status" value="1"/>
</dbReference>
<comment type="similarity">
    <text evidence="1">Belongs to the calycin superfamily. Fatty-acid binding protein (FABP) family.</text>
</comment>
<evidence type="ECO:0000256" key="1">
    <source>
        <dbReference type="ARBA" id="ARBA00008390"/>
    </source>
</evidence>
<reference evidence="2" key="1">
    <citation type="submission" date="2020-06" db="EMBL/GenBank/DDBJ databases">
        <authorList>
            <consortium name="Wellcome Sanger Institute Data Sharing"/>
        </authorList>
    </citation>
    <scope>NUCLEOTIDE SEQUENCE [LARGE SCALE GENOMIC DNA]</scope>
</reference>
<organism evidence="2 3">
    <name type="scientific">Gouania willdenowi</name>
    <name type="common">Blunt-snouted clingfish</name>
    <name type="synonym">Lepadogaster willdenowi</name>
    <dbReference type="NCBI Taxonomy" id="441366"/>
    <lineage>
        <taxon>Eukaryota</taxon>
        <taxon>Metazoa</taxon>
        <taxon>Chordata</taxon>
        <taxon>Craniata</taxon>
        <taxon>Vertebrata</taxon>
        <taxon>Euteleostomi</taxon>
        <taxon>Actinopterygii</taxon>
        <taxon>Neopterygii</taxon>
        <taxon>Teleostei</taxon>
        <taxon>Neoteleostei</taxon>
        <taxon>Acanthomorphata</taxon>
        <taxon>Ovalentaria</taxon>
        <taxon>Blenniimorphae</taxon>
        <taxon>Blenniiformes</taxon>
        <taxon>Gobiesocoidei</taxon>
        <taxon>Gobiesocidae</taxon>
        <taxon>Gobiesocinae</taxon>
        <taxon>Gouania</taxon>
    </lineage>
</organism>
<gene>
    <name evidence="2" type="primary">LOC114471837</name>
</gene>
<keyword evidence="3" id="KW-1185">Reference proteome</keyword>
<dbReference type="Ensembl" id="ENSGWIT00000014948.1">
    <property type="protein sequence ID" value="ENSGWIP00000013479.1"/>
    <property type="gene ID" value="ENSGWIG00000007683.1"/>
</dbReference>
<reference evidence="2" key="2">
    <citation type="submission" date="2025-08" db="UniProtKB">
        <authorList>
            <consortium name="Ensembl"/>
        </authorList>
    </citation>
    <scope>IDENTIFICATION</scope>
</reference>
<proteinExistence type="inferred from homology"/>
<protein>
    <submittedName>
        <fullName evidence="2">Fatty acid-binding protein 10-A, liver basic-like</fullName>
    </submittedName>
</protein>
<dbReference type="Gene3D" id="2.40.128.20">
    <property type="match status" value="1"/>
</dbReference>
<evidence type="ECO:0000313" key="2">
    <source>
        <dbReference type="Ensembl" id="ENSGWIP00000013479.1"/>
    </source>
</evidence>